<dbReference type="PANTHER" id="PTHR31781">
    <property type="entry name" value="UNC80"/>
    <property type="match status" value="1"/>
</dbReference>
<dbReference type="GO" id="GO:0030424">
    <property type="term" value="C:axon"/>
    <property type="evidence" value="ECO:0007669"/>
    <property type="project" value="TreeGrafter"/>
</dbReference>
<dbReference type="STRING" id="387005.A0A183HHZ7"/>
<dbReference type="WBParaSite" id="OFLC_0000710801-mRNA-1">
    <property type="protein sequence ID" value="OFLC_0000710801-mRNA-1"/>
    <property type="gene ID" value="OFLC_0000710801"/>
</dbReference>
<dbReference type="InterPro" id="IPR046460">
    <property type="entry name" value="UNC80_C"/>
</dbReference>
<name>A0A183HHZ7_9BILA</name>
<dbReference type="GO" id="GO:0005261">
    <property type="term" value="F:monoatomic cation channel activity"/>
    <property type="evidence" value="ECO:0007669"/>
    <property type="project" value="TreeGrafter"/>
</dbReference>
<dbReference type="Pfam" id="PF20262">
    <property type="entry name" value="UNC80_C"/>
    <property type="match status" value="1"/>
</dbReference>
<dbReference type="GO" id="GO:0055080">
    <property type="term" value="P:monoatomic cation homeostasis"/>
    <property type="evidence" value="ECO:0007669"/>
    <property type="project" value="TreeGrafter"/>
</dbReference>
<dbReference type="PANTHER" id="PTHR31781:SF1">
    <property type="entry name" value="PROTEIN UNC-80 HOMOLOG"/>
    <property type="match status" value="1"/>
</dbReference>
<sequence length="87" mass="9941">MPVAQPLFPSSLLSVVPMIIEMLDDVQLDSSGKSVSDTVKKIVWSCIVEDSALFLRHFLEKLTNRERQSANVEFHMTVQWVSNIMLY</sequence>
<proteinExistence type="predicted"/>
<reference evidence="4" key="1">
    <citation type="submission" date="2016-06" db="UniProtKB">
        <authorList>
            <consortium name="WormBaseParasite"/>
        </authorList>
    </citation>
    <scope>IDENTIFICATION</scope>
</reference>
<evidence type="ECO:0000313" key="3">
    <source>
        <dbReference type="Proteomes" id="UP000267606"/>
    </source>
</evidence>
<dbReference type="Proteomes" id="UP000267606">
    <property type="component" value="Unassembled WGS sequence"/>
</dbReference>
<keyword evidence="3" id="KW-1185">Reference proteome</keyword>
<organism evidence="4">
    <name type="scientific">Onchocerca flexuosa</name>
    <dbReference type="NCBI Taxonomy" id="387005"/>
    <lineage>
        <taxon>Eukaryota</taxon>
        <taxon>Metazoa</taxon>
        <taxon>Ecdysozoa</taxon>
        <taxon>Nematoda</taxon>
        <taxon>Chromadorea</taxon>
        <taxon>Rhabditida</taxon>
        <taxon>Spirurina</taxon>
        <taxon>Spiruromorpha</taxon>
        <taxon>Filarioidea</taxon>
        <taxon>Onchocercidae</taxon>
        <taxon>Onchocerca</taxon>
    </lineage>
</organism>
<gene>
    <name evidence="2" type="ORF">OFLC_LOCUS7109</name>
</gene>
<protein>
    <submittedName>
        <fullName evidence="4">UNC80_C domain-containing protein</fullName>
    </submittedName>
</protein>
<reference evidence="2 3" key="2">
    <citation type="submission" date="2018-11" db="EMBL/GenBank/DDBJ databases">
        <authorList>
            <consortium name="Pathogen Informatics"/>
        </authorList>
    </citation>
    <scope>NUCLEOTIDE SEQUENCE [LARGE SCALE GENOMIC DNA]</scope>
</reference>
<evidence type="ECO:0000313" key="2">
    <source>
        <dbReference type="EMBL" id="VDO49360.1"/>
    </source>
</evidence>
<dbReference type="GO" id="GO:0034703">
    <property type="term" value="C:cation channel complex"/>
    <property type="evidence" value="ECO:0007669"/>
    <property type="project" value="TreeGrafter"/>
</dbReference>
<feature type="domain" description="Protein UNC80 C-terminal" evidence="1">
    <location>
        <begin position="2"/>
        <end position="69"/>
    </location>
</feature>
<evidence type="ECO:0000313" key="4">
    <source>
        <dbReference type="WBParaSite" id="OFLC_0000710801-mRNA-1"/>
    </source>
</evidence>
<evidence type="ECO:0000259" key="1">
    <source>
        <dbReference type="Pfam" id="PF20262"/>
    </source>
</evidence>
<dbReference type="EMBL" id="UZAJ01007197">
    <property type="protein sequence ID" value="VDO49360.1"/>
    <property type="molecule type" value="Genomic_DNA"/>
</dbReference>
<accession>A0A183HHZ7</accession>
<dbReference type="AlphaFoldDB" id="A0A183HHZ7"/>